<dbReference type="eggNOG" id="COG1216">
    <property type="taxonomic scope" value="Bacteria"/>
</dbReference>
<protein>
    <submittedName>
        <fullName evidence="2">Glycosyl transferase family 2</fullName>
    </submittedName>
</protein>
<dbReference type="Proteomes" id="UP000054010">
    <property type="component" value="Unassembled WGS sequence"/>
</dbReference>
<dbReference type="AlphaFoldDB" id="E1IBL4"/>
<gene>
    <name evidence="2" type="ORF">OSCT_0715</name>
</gene>
<proteinExistence type="predicted"/>
<evidence type="ECO:0000259" key="1">
    <source>
        <dbReference type="Pfam" id="PF00535"/>
    </source>
</evidence>
<evidence type="ECO:0000313" key="3">
    <source>
        <dbReference type="Proteomes" id="UP000054010"/>
    </source>
</evidence>
<dbReference type="Gene3D" id="3.90.550.10">
    <property type="entry name" value="Spore Coat Polysaccharide Biosynthesis Protein SpsA, Chain A"/>
    <property type="match status" value="1"/>
</dbReference>
<evidence type="ECO:0000313" key="2">
    <source>
        <dbReference type="EMBL" id="EFO81433.1"/>
    </source>
</evidence>
<dbReference type="HOGENOM" id="CLU_656950_0_0_0"/>
<dbReference type="PANTHER" id="PTHR43685">
    <property type="entry name" value="GLYCOSYLTRANSFERASE"/>
    <property type="match status" value="1"/>
</dbReference>
<dbReference type="Pfam" id="PF00535">
    <property type="entry name" value="Glycos_transf_2"/>
    <property type="match status" value="1"/>
</dbReference>
<dbReference type="EMBL" id="ADVR01000012">
    <property type="protein sequence ID" value="EFO81433.1"/>
    <property type="molecule type" value="Genomic_DNA"/>
</dbReference>
<reference evidence="2 3" key="1">
    <citation type="journal article" date="2011" name="J. Bacteriol.">
        <title>Draft genome sequence of the anoxygenic filamentous phototrophic bacterium Oscillochloris trichoides subsp. DG-6.</title>
        <authorList>
            <person name="Kuznetsov B.B."/>
            <person name="Ivanovsky R.N."/>
            <person name="Keppen O.I."/>
            <person name="Sukhacheva M.V."/>
            <person name="Bumazhkin B.K."/>
            <person name="Patutina E.O."/>
            <person name="Beletsky A.V."/>
            <person name="Mardanov A.V."/>
            <person name="Baslerov R.V."/>
            <person name="Panteleeva A.N."/>
            <person name="Kolganova T.V."/>
            <person name="Ravin N.V."/>
            <person name="Skryabin K.G."/>
        </authorList>
    </citation>
    <scope>NUCLEOTIDE SEQUENCE [LARGE SCALE GENOMIC DNA]</scope>
    <source>
        <strain evidence="2 3">DG-6</strain>
    </source>
</reference>
<name>E1IBL4_9CHLR</name>
<dbReference type="CDD" id="cd00761">
    <property type="entry name" value="Glyco_tranf_GTA_type"/>
    <property type="match status" value="1"/>
</dbReference>
<organism evidence="2 3">
    <name type="scientific">Oscillochloris trichoides DG-6</name>
    <dbReference type="NCBI Taxonomy" id="765420"/>
    <lineage>
        <taxon>Bacteria</taxon>
        <taxon>Bacillati</taxon>
        <taxon>Chloroflexota</taxon>
        <taxon>Chloroflexia</taxon>
        <taxon>Chloroflexales</taxon>
        <taxon>Chloroflexineae</taxon>
        <taxon>Oscillochloridaceae</taxon>
        <taxon>Oscillochloris</taxon>
    </lineage>
</organism>
<keyword evidence="3" id="KW-1185">Reference proteome</keyword>
<dbReference type="InterPro" id="IPR050834">
    <property type="entry name" value="Glycosyltransf_2"/>
</dbReference>
<accession>E1IBL4</accession>
<dbReference type="SUPFAM" id="SSF53448">
    <property type="entry name" value="Nucleotide-diphospho-sugar transferases"/>
    <property type="match status" value="1"/>
</dbReference>
<dbReference type="STRING" id="765420.OSCT_0715"/>
<dbReference type="InterPro" id="IPR029044">
    <property type="entry name" value="Nucleotide-diphossugar_trans"/>
</dbReference>
<sequence length="418" mass="46756">MSKQPLISLIIPTHNRRGPLLRCLDSIAKQNVALEQLEVIVVADSCRDDTETAVQTYAATAPFHVRLVSHTAGSAAATRNLGAEIAIAPTLIFLDDDMEATPGLIAAHLATLEHADVSIGYSRPILPVRPSRWQRDARRWWEDRFRTMATPGHRFSYEDVFSGNLALRAALFARLGGFDLAFAGRLEDYELGMRLIAQGARLHFSYAAESSHHDQSDLTTWLRRVRMDGIAHVMLVRSYPQLHGAIFGHTHLPVGLSTRLLRRLAWAWPQRGDQFLALLIQLLHISEALTLTLTRDRLLRLSREYNYWRGVAAEIGSRQRRAWLAQAILPDVGPDAIQIDLAHLPHEWEHILSVGAQKGLILSINGFVALRMPPVPGAEPLTLTHLRRALLNRAHQDILPAVAIQIFSQGEELCWPVS</sequence>
<dbReference type="PANTHER" id="PTHR43685:SF3">
    <property type="entry name" value="SLR2126 PROTEIN"/>
    <property type="match status" value="1"/>
</dbReference>
<keyword evidence="2" id="KW-0808">Transferase</keyword>
<dbReference type="GO" id="GO:0016740">
    <property type="term" value="F:transferase activity"/>
    <property type="evidence" value="ECO:0007669"/>
    <property type="project" value="UniProtKB-KW"/>
</dbReference>
<dbReference type="OrthoDB" id="9766971at2"/>
<comment type="caution">
    <text evidence="2">The sequence shown here is derived from an EMBL/GenBank/DDBJ whole genome shotgun (WGS) entry which is preliminary data.</text>
</comment>
<feature type="domain" description="Glycosyltransferase 2-like" evidence="1">
    <location>
        <begin position="8"/>
        <end position="171"/>
    </location>
</feature>
<dbReference type="InterPro" id="IPR001173">
    <property type="entry name" value="Glyco_trans_2-like"/>
</dbReference>